<dbReference type="EMBL" id="SRLO01000085">
    <property type="protein sequence ID" value="TNN77222.1"/>
    <property type="molecule type" value="Genomic_DNA"/>
</dbReference>
<dbReference type="AlphaFoldDB" id="A0A4Z2IIX5"/>
<sequence>MEIHHGQVGLAVTEVQYLVDLVSEALHLRLLRLHALLLHPDLRVQVCQFALQTRNLLKARRRETFSFPRPDHPVPRAVHLVKNTVSVVRTSPYRVAVRDVFLLNVIQVCVGVFEAGLSALSLSHQSFRFSFIKSCRECRDTGSQSWSLRAFSRSISFSSQHRALVRRELEPPEITPALVNSVPSSATVYRAHIGLATLQAGSEFGAAGGNRVAADELHHLPELSGAAGVVDLHDVDHHLGAGHLPQPLVQGTHLGTRKPSKEIMTYIQVVDGQEGLALGSLFLDERDAVTSHLLCGHHDGVHEAAKHLDDSQLVLLMDGAAQVGQATKLGQKNMKKRFQSHFHGETIAQPVQQLVASLLASALLAVQVGVAQLLHHLAQLLLQLLAALAASLQLRAEALLQPTVLFEGRPETAPLLCSAYQVLQLSLVAPDGDLQQTTFKEKLKRRDQLLALPQGIADLPRLLRVMGGIHFGLDVLGSTLGQDVLLGTGCSQLLLPQDVAQNVDALFVPEELIQAQLQAVLVKVVHQRLVLLGLSYGLHCPLVGDMSAIDAILGGVSYKTQEREL</sequence>
<protein>
    <submittedName>
        <fullName evidence="1">Uncharacterized protein</fullName>
    </submittedName>
</protein>
<name>A0A4Z2IIX5_9TELE</name>
<evidence type="ECO:0000313" key="2">
    <source>
        <dbReference type="Proteomes" id="UP000314294"/>
    </source>
</evidence>
<gene>
    <name evidence="1" type="ORF">EYF80_012529</name>
</gene>
<accession>A0A4Z2IIX5</accession>
<organism evidence="1 2">
    <name type="scientific">Liparis tanakae</name>
    <name type="common">Tanaka's snailfish</name>
    <dbReference type="NCBI Taxonomy" id="230148"/>
    <lineage>
        <taxon>Eukaryota</taxon>
        <taxon>Metazoa</taxon>
        <taxon>Chordata</taxon>
        <taxon>Craniata</taxon>
        <taxon>Vertebrata</taxon>
        <taxon>Euteleostomi</taxon>
        <taxon>Actinopterygii</taxon>
        <taxon>Neopterygii</taxon>
        <taxon>Teleostei</taxon>
        <taxon>Neoteleostei</taxon>
        <taxon>Acanthomorphata</taxon>
        <taxon>Eupercaria</taxon>
        <taxon>Perciformes</taxon>
        <taxon>Cottioidei</taxon>
        <taxon>Cottales</taxon>
        <taxon>Liparidae</taxon>
        <taxon>Liparis</taxon>
    </lineage>
</organism>
<comment type="caution">
    <text evidence="1">The sequence shown here is derived from an EMBL/GenBank/DDBJ whole genome shotgun (WGS) entry which is preliminary data.</text>
</comment>
<keyword evidence="2" id="KW-1185">Reference proteome</keyword>
<evidence type="ECO:0000313" key="1">
    <source>
        <dbReference type="EMBL" id="TNN77222.1"/>
    </source>
</evidence>
<proteinExistence type="predicted"/>
<reference evidence="1 2" key="1">
    <citation type="submission" date="2019-03" db="EMBL/GenBank/DDBJ databases">
        <title>First draft genome of Liparis tanakae, snailfish: a comprehensive survey of snailfish specific genes.</title>
        <authorList>
            <person name="Kim W."/>
            <person name="Song I."/>
            <person name="Jeong J.-H."/>
            <person name="Kim D."/>
            <person name="Kim S."/>
            <person name="Ryu S."/>
            <person name="Song J.Y."/>
            <person name="Lee S.K."/>
        </authorList>
    </citation>
    <scope>NUCLEOTIDE SEQUENCE [LARGE SCALE GENOMIC DNA]</scope>
    <source>
        <tissue evidence="1">Muscle</tissue>
    </source>
</reference>
<dbReference type="Proteomes" id="UP000314294">
    <property type="component" value="Unassembled WGS sequence"/>
</dbReference>